<evidence type="ECO:0000313" key="8">
    <source>
        <dbReference type="Proteomes" id="UP000279259"/>
    </source>
</evidence>
<feature type="compositionally biased region" description="Basic and acidic residues" evidence="4">
    <location>
        <begin position="15"/>
        <end position="48"/>
    </location>
</feature>
<dbReference type="InterPro" id="IPR041433">
    <property type="entry name" value="RPN1_C"/>
</dbReference>
<gene>
    <name evidence="7" type="primary">RPN1</name>
    <name evidence="7" type="ORF">EHS25_008532</name>
</gene>
<evidence type="ECO:0000259" key="5">
    <source>
        <dbReference type="Pfam" id="PF17781"/>
    </source>
</evidence>
<dbReference type="GO" id="GO:0034515">
    <property type="term" value="C:proteasome storage granule"/>
    <property type="evidence" value="ECO:0007669"/>
    <property type="project" value="TreeGrafter"/>
</dbReference>
<dbReference type="Proteomes" id="UP000279259">
    <property type="component" value="Unassembled WGS sequence"/>
</dbReference>
<keyword evidence="1" id="KW-0677">Repeat</keyword>
<protein>
    <recommendedName>
        <fullName evidence="3">26S proteasome regulatory subunit RPN1</fullName>
    </recommendedName>
</protein>
<feature type="domain" description="26S proteasome non-ATPase regulatory subunit RPN1 C-terminal" evidence="6">
    <location>
        <begin position="948"/>
        <end position="1000"/>
    </location>
</feature>
<dbReference type="PANTHER" id="PTHR10943:SF1">
    <property type="entry name" value="26S PROTEASOME NON-ATPASE REGULATORY SUBUNIT 2"/>
    <property type="match status" value="1"/>
</dbReference>
<feature type="region of interest" description="Disordered" evidence="4">
    <location>
        <begin position="1"/>
        <end position="56"/>
    </location>
</feature>
<evidence type="ECO:0000259" key="6">
    <source>
        <dbReference type="Pfam" id="PF18051"/>
    </source>
</evidence>
<feature type="compositionally biased region" description="Low complexity" evidence="4">
    <location>
        <begin position="673"/>
        <end position="716"/>
    </location>
</feature>
<dbReference type="Pfam" id="PF17781">
    <property type="entry name" value="RPN1_RPN2_N"/>
    <property type="match status" value="1"/>
</dbReference>
<organism evidence="7 8">
    <name type="scientific">Saitozyma podzolica</name>
    <dbReference type="NCBI Taxonomy" id="1890683"/>
    <lineage>
        <taxon>Eukaryota</taxon>
        <taxon>Fungi</taxon>
        <taxon>Dikarya</taxon>
        <taxon>Basidiomycota</taxon>
        <taxon>Agaricomycotina</taxon>
        <taxon>Tremellomycetes</taxon>
        <taxon>Tremellales</taxon>
        <taxon>Trimorphomycetaceae</taxon>
        <taxon>Saitozyma</taxon>
    </lineage>
</organism>
<evidence type="ECO:0000256" key="2">
    <source>
        <dbReference type="ARBA" id="ARBA00022942"/>
    </source>
</evidence>
<dbReference type="GO" id="GO:0030234">
    <property type="term" value="F:enzyme regulator activity"/>
    <property type="evidence" value="ECO:0007669"/>
    <property type="project" value="UniProtKB-UniRule"/>
</dbReference>
<dbReference type="Gene3D" id="1.25.10.10">
    <property type="entry name" value="Leucine-rich Repeat Variant"/>
    <property type="match status" value="1"/>
</dbReference>
<reference evidence="7 8" key="1">
    <citation type="submission" date="2018-11" db="EMBL/GenBank/DDBJ databases">
        <title>Genome sequence of Saitozyma podzolica DSM 27192.</title>
        <authorList>
            <person name="Aliyu H."/>
            <person name="Gorte O."/>
            <person name="Ochsenreither K."/>
        </authorList>
    </citation>
    <scope>NUCLEOTIDE SEQUENCE [LARGE SCALE GENOMIC DNA]</scope>
    <source>
        <strain evidence="7 8">DSM 27192</strain>
    </source>
</reference>
<comment type="similarity">
    <text evidence="3">Belongs to the proteasome subunit S2 family.</text>
</comment>
<dbReference type="EMBL" id="RSCD01000006">
    <property type="protein sequence ID" value="RSH92119.1"/>
    <property type="molecule type" value="Genomic_DNA"/>
</dbReference>
<dbReference type="SUPFAM" id="SSF48371">
    <property type="entry name" value="ARM repeat"/>
    <property type="match status" value="1"/>
</dbReference>
<dbReference type="Pfam" id="PF18051">
    <property type="entry name" value="RPN1_C"/>
    <property type="match status" value="1"/>
</dbReference>
<dbReference type="PANTHER" id="PTHR10943">
    <property type="entry name" value="26S PROTEASOME NON-ATPASE REGULATORY SUBUNIT"/>
    <property type="match status" value="1"/>
</dbReference>
<sequence>MSGQGQESTILVPAKDPEQKKSESEKEEQKPNGDVNKGKGKDEGKEEPDISEEDLQLKTELEMLVERLKEPDTSLYLPALESLRTLIRTSTSSMTSVPKPLKFLRPFYDDLGKVREGWAESLKEQRSLLASILSVLAMTYSDTGKRDTLHFRIISQSTEPPGLWGHEYVRHLAAELGEEWGSYYASLVETDDKDDKEEGRRYDGDQLRSLALELVGFFLQHNAEADAVDILLELEYIQAIKDKTDEKSFERVCRYMVSCVPLLTAPDDRYFLETAAEIYAKFDRYPEALALAVRLNDRGLIRKYFEAPRNPVMKKQLAYFLARSEVPINWVHTAEGADTEGDDDPAPEQPEDVLECLGNVKLSTHFRNFGKAVGVEDAKVPEDIYKSHLEQTRTTVSADSARANLASTFVNAFVNAGFGNDKLMVNAPEGSSWIYKNKDHGMMSATASIGMSMLWDSESGIDHIDKYSYSAEEHIKAGAFLAMGILHSGVRPDPDVAFALLEEHVDSKSVPLKVAAMNGIAVAYAGSQRRDVAERILPHIADETNTMEVAAMAALALGFVFVGSGDGEIASTILQTLMEREPAQLESEWAVFMGLALGLIFLATQDASDATIETLRAIEHPMAETATVLVEVCSYAGTGNVLKVQEMLAICSEHAVEPKKEEPNGEVPEEAEPATAGAATTTTDATPAAPAGDGEGDVAMGEAAPAPPTEGASAEGETTEEEKPKEKSLRHQGVATIGIALVAMGEEVGAEMALRQFQHLASARFAAAPLFCMTYGDPPIRKAVPLALGLISASNPQLSILDTLSKYSHDSDLEVAQNAILAMGLVGAGTNNARLGQLLRGLATYYYKEPDTLFMVRVAQGLVHMGKGTIGLGPYFHDGQVMHRPAVAGLLAVLVSFTDAKSFVLGKHHWMLYWLVTAMYPQFLITLDEQLEDKAVTVRVGQAVNTIGLAGTRSGISGFQTHQTPVRIGTGERAELGTNEFFPYQTVLEGLVILKKNEGYDAEDMQT</sequence>
<dbReference type="InterPro" id="IPR016024">
    <property type="entry name" value="ARM-type_fold"/>
</dbReference>
<dbReference type="GO" id="GO:0043161">
    <property type="term" value="P:proteasome-mediated ubiquitin-dependent protein catabolic process"/>
    <property type="evidence" value="ECO:0007669"/>
    <property type="project" value="TreeGrafter"/>
</dbReference>
<evidence type="ECO:0000256" key="3">
    <source>
        <dbReference type="PIRNR" id="PIRNR015965"/>
    </source>
</evidence>
<dbReference type="GO" id="GO:0005634">
    <property type="term" value="C:nucleus"/>
    <property type="evidence" value="ECO:0007669"/>
    <property type="project" value="TreeGrafter"/>
</dbReference>
<comment type="function">
    <text evidence="3">Acts as a regulatory subunit of the 26 proteasome which is involved in the ATP-dependent degradation of ubiquitinated proteins.</text>
</comment>
<dbReference type="AlphaFoldDB" id="A0A427YM40"/>
<feature type="region of interest" description="Disordered" evidence="4">
    <location>
        <begin position="656"/>
        <end position="730"/>
    </location>
</feature>
<dbReference type="InterPro" id="IPR011989">
    <property type="entry name" value="ARM-like"/>
</dbReference>
<dbReference type="InterPro" id="IPR040892">
    <property type="entry name" value="RPN1_N"/>
</dbReference>
<keyword evidence="2 3" id="KW-0647">Proteasome</keyword>
<dbReference type="InterPro" id="IPR016643">
    <property type="entry name" value="26S_Psome_Rpn1"/>
</dbReference>
<evidence type="ECO:0000256" key="1">
    <source>
        <dbReference type="ARBA" id="ARBA00022737"/>
    </source>
</evidence>
<dbReference type="GO" id="GO:0042176">
    <property type="term" value="P:regulation of protein catabolic process"/>
    <property type="evidence" value="ECO:0007669"/>
    <property type="project" value="InterPro"/>
</dbReference>
<feature type="domain" description="RPN1 N-terminal" evidence="5">
    <location>
        <begin position="61"/>
        <end position="390"/>
    </location>
</feature>
<evidence type="ECO:0000256" key="4">
    <source>
        <dbReference type="SAM" id="MobiDB-lite"/>
    </source>
</evidence>
<keyword evidence="8" id="KW-1185">Reference proteome</keyword>
<dbReference type="STRING" id="1890683.A0A427YM40"/>
<dbReference type="PIRSF" id="PIRSF015965">
    <property type="entry name" value="26S_Psome_Rpn1"/>
    <property type="match status" value="1"/>
</dbReference>
<dbReference type="OrthoDB" id="10252509at2759"/>
<evidence type="ECO:0000313" key="7">
    <source>
        <dbReference type="EMBL" id="RSH92119.1"/>
    </source>
</evidence>
<proteinExistence type="inferred from homology"/>
<accession>A0A427YM40</accession>
<dbReference type="GO" id="GO:0008540">
    <property type="term" value="C:proteasome regulatory particle, base subcomplex"/>
    <property type="evidence" value="ECO:0007669"/>
    <property type="project" value="UniProtKB-UniRule"/>
</dbReference>
<name>A0A427YM40_9TREE</name>
<comment type="caution">
    <text evidence="7">The sequence shown here is derived from an EMBL/GenBank/DDBJ whole genome shotgun (WGS) entry which is preliminary data.</text>
</comment>